<accession>M5RG30</accession>
<protein>
    <submittedName>
        <fullName evidence="1">Uncharacterized protein</fullName>
    </submittedName>
</protein>
<gene>
    <name evidence="1" type="ORF">RMSM_04731</name>
</gene>
<dbReference type="Proteomes" id="UP000011991">
    <property type="component" value="Unassembled WGS sequence"/>
</dbReference>
<dbReference type="PATRIC" id="fig|1265738.3.peg.4754"/>
<proteinExistence type="predicted"/>
<name>M5RG30_9BACT</name>
<dbReference type="AlphaFoldDB" id="M5RG30"/>
<organism evidence="1 2">
    <name type="scientific">Rhodopirellula maiorica SM1</name>
    <dbReference type="NCBI Taxonomy" id="1265738"/>
    <lineage>
        <taxon>Bacteria</taxon>
        <taxon>Pseudomonadati</taxon>
        <taxon>Planctomycetota</taxon>
        <taxon>Planctomycetia</taxon>
        <taxon>Pirellulales</taxon>
        <taxon>Pirellulaceae</taxon>
        <taxon>Novipirellula</taxon>
    </lineage>
</organism>
<evidence type="ECO:0000313" key="2">
    <source>
        <dbReference type="Proteomes" id="UP000011991"/>
    </source>
</evidence>
<comment type="caution">
    <text evidence="1">The sequence shown here is derived from an EMBL/GenBank/DDBJ whole genome shotgun (WGS) entry which is preliminary data.</text>
</comment>
<keyword evidence="2" id="KW-1185">Reference proteome</keyword>
<reference evidence="1 2" key="1">
    <citation type="journal article" date="2013" name="Mar. Genomics">
        <title>Expression of sulfatases in Rhodopirellula baltica and the diversity of sulfatases in the genus Rhodopirellula.</title>
        <authorList>
            <person name="Wegner C.E."/>
            <person name="Richter-Heitmann T."/>
            <person name="Klindworth A."/>
            <person name="Klockow C."/>
            <person name="Richter M."/>
            <person name="Achstetter T."/>
            <person name="Glockner F.O."/>
            <person name="Harder J."/>
        </authorList>
    </citation>
    <scope>NUCLEOTIDE SEQUENCE [LARGE SCALE GENOMIC DNA]</scope>
    <source>
        <strain evidence="1 2">SM1</strain>
    </source>
</reference>
<evidence type="ECO:0000313" key="1">
    <source>
        <dbReference type="EMBL" id="EMI18343.1"/>
    </source>
</evidence>
<dbReference type="EMBL" id="ANOG01000678">
    <property type="protein sequence ID" value="EMI18343.1"/>
    <property type="molecule type" value="Genomic_DNA"/>
</dbReference>
<sequence>MLRFCPAILRLRRSRIVKPPKPARMQVASRIIVSDGPHPDSGAIWIRPDVLKRWLHVVVDQLAT</sequence>